<dbReference type="InterPro" id="IPR001609">
    <property type="entry name" value="Myosin_head_motor_dom-like"/>
</dbReference>
<evidence type="ECO:0000256" key="6">
    <source>
        <dbReference type="PROSITE-ProRule" id="PRU00782"/>
    </source>
</evidence>
<keyword evidence="9" id="KW-1185">Reference proteome</keyword>
<dbReference type="GO" id="GO:0016020">
    <property type="term" value="C:membrane"/>
    <property type="evidence" value="ECO:0007669"/>
    <property type="project" value="TreeGrafter"/>
</dbReference>
<comment type="similarity">
    <text evidence="6">Belongs to the TRAFAC class myosin-kinesin ATPase superfamily. Myosin family.</text>
</comment>
<organism evidence="8 9">
    <name type="scientific">Oesophagostomum dentatum</name>
    <name type="common">Nodular worm</name>
    <dbReference type="NCBI Taxonomy" id="61180"/>
    <lineage>
        <taxon>Eukaryota</taxon>
        <taxon>Metazoa</taxon>
        <taxon>Ecdysozoa</taxon>
        <taxon>Nematoda</taxon>
        <taxon>Chromadorea</taxon>
        <taxon>Rhabditida</taxon>
        <taxon>Rhabditina</taxon>
        <taxon>Rhabditomorpha</taxon>
        <taxon>Strongyloidea</taxon>
        <taxon>Strongylidae</taxon>
        <taxon>Oesophagostomum</taxon>
    </lineage>
</organism>
<dbReference type="Gene3D" id="1.20.5.4820">
    <property type="match status" value="1"/>
</dbReference>
<dbReference type="EMBL" id="KN611369">
    <property type="protein sequence ID" value="KHJ76828.1"/>
    <property type="molecule type" value="Genomic_DNA"/>
</dbReference>
<dbReference type="Gene3D" id="1.20.58.530">
    <property type="match status" value="1"/>
</dbReference>
<dbReference type="SMART" id="SM00242">
    <property type="entry name" value="MYSc"/>
    <property type="match status" value="1"/>
</dbReference>
<evidence type="ECO:0000256" key="2">
    <source>
        <dbReference type="ARBA" id="ARBA00022840"/>
    </source>
</evidence>
<keyword evidence="2" id="KW-0067">ATP-binding</keyword>
<name>A0A0B1RUR9_OESDE</name>
<keyword evidence="5 6" id="KW-0009">Actin-binding</keyword>
<dbReference type="GO" id="GO:0000146">
    <property type="term" value="F:microfilament motor activity"/>
    <property type="evidence" value="ECO:0007669"/>
    <property type="project" value="TreeGrafter"/>
</dbReference>
<dbReference type="GO" id="GO:0051015">
    <property type="term" value="F:actin filament binding"/>
    <property type="evidence" value="ECO:0007669"/>
    <property type="project" value="TreeGrafter"/>
</dbReference>
<keyword evidence="4" id="KW-0505">Motor protein</keyword>
<dbReference type="OrthoDB" id="5866439at2759"/>
<sequence>MPTFLDNERVLDLLCRKPYGLLHLIDDECKFPKASDESYLRHCNLNHLDKSIYGKAKNKERLQMSVRHSFGSTWYTVHGFVQRNKRVLPGNVVKILAESQNPVVSMLFRPLMNGKDSADYVVYAAQQFNTASSILVEKILRQVSGQCHFVQCVRSNNERLPAHLDEPTLARQIKALSIIETVRFRQAGFPVRIPFERFAKNYRCLLPSDIALCQKQKEIIVDILDGQGIKFADDHRIGIASPELTEFSKITLFKERI</sequence>
<dbReference type="Gene3D" id="1.20.120.720">
    <property type="entry name" value="Myosin VI head, motor domain, U50 subdomain"/>
    <property type="match status" value="1"/>
</dbReference>
<dbReference type="PANTHER" id="PTHR13140">
    <property type="entry name" value="MYOSIN"/>
    <property type="match status" value="1"/>
</dbReference>
<dbReference type="PROSITE" id="PS51456">
    <property type="entry name" value="MYOSIN_MOTOR"/>
    <property type="match status" value="1"/>
</dbReference>
<evidence type="ECO:0000313" key="8">
    <source>
        <dbReference type="EMBL" id="KHJ76828.1"/>
    </source>
</evidence>
<dbReference type="GO" id="GO:0007015">
    <property type="term" value="P:actin filament organization"/>
    <property type="evidence" value="ECO:0007669"/>
    <property type="project" value="TreeGrafter"/>
</dbReference>
<evidence type="ECO:0000256" key="3">
    <source>
        <dbReference type="ARBA" id="ARBA00023123"/>
    </source>
</evidence>
<dbReference type="PANTHER" id="PTHR13140:SF709">
    <property type="entry name" value="UNCONVENTIONAL MYOSIN-XV"/>
    <property type="match status" value="1"/>
</dbReference>
<feature type="domain" description="Myosin motor" evidence="7">
    <location>
        <begin position="1"/>
        <end position="257"/>
    </location>
</feature>
<dbReference type="SUPFAM" id="SSF52540">
    <property type="entry name" value="P-loop containing nucleoside triphosphate hydrolases"/>
    <property type="match status" value="1"/>
</dbReference>
<reference evidence="8 9" key="1">
    <citation type="submission" date="2014-03" db="EMBL/GenBank/DDBJ databases">
        <title>Draft genome of the hookworm Oesophagostomum dentatum.</title>
        <authorList>
            <person name="Mitreva M."/>
        </authorList>
    </citation>
    <scope>NUCLEOTIDE SEQUENCE [LARGE SCALE GENOMIC DNA]</scope>
    <source>
        <strain evidence="8 9">OD-Hann</strain>
    </source>
</reference>
<dbReference type="Proteomes" id="UP000053660">
    <property type="component" value="Unassembled WGS sequence"/>
</dbReference>
<dbReference type="AlphaFoldDB" id="A0A0B1RUR9"/>
<gene>
    <name evidence="8" type="ORF">OESDEN_23552</name>
</gene>
<dbReference type="GO" id="GO:0016459">
    <property type="term" value="C:myosin complex"/>
    <property type="evidence" value="ECO:0007669"/>
    <property type="project" value="UniProtKB-KW"/>
</dbReference>
<dbReference type="GO" id="GO:0005524">
    <property type="term" value="F:ATP binding"/>
    <property type="evidence" value="ECO:0007669"/>
    <property type="project" value="UniProtKB-KW"/>
</dbReference>
<feature type="non-terminal residue" evidence="8">
    <location>
        <position position="257"/>
    </location>
</feature>
<evidence type="ECO:0000256" key="5">
    <source>
        <dbReference type="ARBA" id="ARBA00023203"/>
    </source>
</evidence>
<evidence type="ECO:0000256" key="1">
    <source>
        <dbReference type="ARBA" id="ARBA00022741"/>
    </source>
</evidence>
<dbReference type="Pfam" id="PF00063">
    <property type="entry name" value="Myosin_head"/>
    <property type="match status" value="1"/>
</dbReference>
<evidence type="ECO:0000256" key="4">
    <source>
        <dbReference type="ARBA" id="ARBA00023175"/>
    </source>
</evidence>
<dbReference type="GO" id="GO:0005737">
    <property type="term" value="C:cytoplasm"/>
    <property type="evidence" value="ECO:0007669"/>
    <property type="project" value="TreeGrafter"/>
</dbReference>
<dbReference type="Gene3D" id="3.40.850.10">
    <property type="entry name" value="Kinesin motor domain"/>
    <property type="match status" value="1"/>
</dbReference>
<dbReference type="InterPro" id="IPR027417">
    <property type="entry name" value="P-loop_NTPase"/>
</dbReference>
<accession>A0A0B1RUR9</accession>
<evidence type="ECO:0000313" key="9">
    <source>
        <dbReference type="Proteomes" id="UP000053660"/>
    </source>
</evidence>
<proteinExistence type="inferred from homology"/>
<dbReference type="InterPro" id="IPR036961">
    <property type="entry name" value="Kinesin_motor_dom_sf"/>
</dbReference>
<evidence type="ECO:0000259" key="7">
    <source>
        <dbReference type="PROSITE" id="PS51456"/>
    </source>
</evidence>
<keyword evidence="1" id="KW-0547">Nucleotide-binding</keyword>
<keyword evidence="3 6" id="KW-0518">Myosin</keyword>
<dbReference type="GO" id="GO:0098858">
    <property type="term" value="C:actin-based cell projection"/>
    <property type="evidence" value="ECO:0007669"/>
    <property type="project" value="TreeGrafter"/>
</dbReference>
<protein>
    <recommendedName>
        <fullName evidence="7">Myosin motor domain-containing protein</fullName>
    </recommendedName>
</protein>
<comment type="caution">
    <text evidence="6">Lacks conserved residue(s) required for the propagation of feature annotation.</text>
</comment>